<sequence>TKTEGAQLFPDWEPPWPVVKLTPEIQELSRFETRFHPRFAVKLKFVRIQSDAESKIPSLWNGTDA</sequence>
<protein>
    <submittedName>
        <fullName evidence="1">Uncharacterized protein</fullName>
    </submittedName>
</protein>
<reference evidence="1 2" key="1">
    <citation type="journal article" date="2019" name="Sci. Rep.">
        <title>Orb-weaving spider Araneus ventricosus genome elucidates the spidroin gene catalogue.</title>
        <authorList>
            <person name="Kono N."/>
            <person name="Nakamura H."/>
            <person name="Ohtoshi R."/>
            <person name="Moran D.A.P."/>
            <person name="Shinohara A."/>
            <person name="Yoshida Y."/>
            <person name="Fujiwara M."/>
            <person name="Mori M."/>
            <person name="Tomita M."/>
            <person name="Arakawa K."/>
        </authorList>
    </citation>
    <scope>NUCLEOTIDE SEQUENCE [LARGE SCALE GENOMIC DNA]</scope>
</reference>
<dbReference type="Proteomes" id="UP000499080">
    <property type="component" value="Unassembled WGS sequence"/>
</dbReference>
<proteinExistence type="predicted"/>
<dbReference type="EMBL" id="BGPR01141885">
    <property type="protein sequence ID" value="GBN69359.1"/>
    <property type="molecule type" value="Genomic_DNA"/>
</dbReference>
<dbReference type="AlphaFoldDB" id="A0A4Y2R1S5"/>
<accession>A0A4Y2R1S5</accession>
<comment type="caution">
    <text evidence="1">The sequence shown here is derived from an EMBL/GenBank/DDBJ whole genome shotgun (WGS) entry which is preliminary data.</text>
</comment>
<feature type="non-terminal residue" evidence="1">
    <location>
        <position position="1"/>
    </location>
</feature>
<evidence type="ECO:0000313" key="2">
    <source>
        <dbReference type="Proteomes" id="UP000499080"/>
    </source>
</evidence>
<name>A0A4Y2R1S5_ARAVE</name>
<evidence type="ECO:0000313" key="1">
    <source>
        <dbReference type="EMBL" id="GBN69359.1"/>
    </source>
</evidence>
<gene>
    <name evidence="1" type="ORF">AVEN_241148_1</name>
</gene>
<organism evidence="1 2">
    <name type="scientific">Araneus ventricosus</name>
    <name type="common">Orbweaver spider</name>
    <name type="synonym">Epeira ventricosa</name>
    <dbReference type="NCBI Taxonomy" id="182803"/>
    <lineage>
        <taxon>Eukaryota</taxon>
        <taxon>Metazoa</taxon>
        <taxon>Ecdysozoa</taxon>
        <taxon>Arthropoda</taxon>
        <taxon>Chelicerata</taxon>
        <taxon>Arachnida</taxon>
        <taxon>Araneae</taxon>
        <taxon>Araneomorphae</taxon>
        <taxon>Entelegynae</taxon>
        <taxon>Araneoidea</taxon>
        <taxon>Araneidae</taxon>
        <taxon>Araneus</taxon>
    </lineage>
</organism>
<keyword evidence="2" id="KW-1185">Reference proteome</keyword>